<feature type="transmembrane region" description="Helical" evidence="5">
    <location>
        <begin position="234"/>
        <end position="254"/>
    </location>
</feature>
<dbReference type="InterPro" id="IPR051533">
    <property type="entry name" value="WaaL-like"/>
</dbReference>
<dbReference type="RefSeq" id="WP_259841671.1">
    <property type="nucleotide sequence ID" value="NZ_JAOAMU010000009.1"/>
</dbReference>
<dbReference type="Proteomes" id="UP001525566">
    <property type="component" value="Unassembled WGS sequence"/>
</dbReference>
<evidence type="ECO:0000256" key="5">
    <source>
        <dbReference type="SAM" id="Phobius"/>
    </source>
</evidence>
<proteinExistence type="predicted"/>
<protein>
    <submittedName>
        <fullName evidence="7">O-antigen ligase family protein</fullName>
    </submittedName>
</protein>
<comment type="subcellular location">
    <subcellularLocation>
        <location evidence="1">Membrane</location>
        <topology evidence="1">Multi-pass membrane protein</topology>
    </subcellularLocation>
</comment>
<feature type="transmembrane region" description="Helical" evidence="5">
    <location>
        <begin position="124"/>
        <end position="142"/>
    </location>
</feature>
<feature type="transmembrane region" description="Helical" evidence="5">
    <location>
        <begin position="260"/>
        <end position="277"/>
    </location>
</feature>
<gene>
    <name evidence="7" type="ORF">N0B48_22335</name>
</gene>
<sequence length="294" mass="33938">MIPFVALLSINFSKEMVERLTHIIFNFLLIMLGCSFLYVILVNPIFARSSGLFVSYYINTGHYGLSLIVLSVFYYFISPQNKIKPALGLGLGLFTLLISSARSPMLAGAVLVIIMFFYINKIKYWLALAAFIIVFIISIYYLRYSAFSTEYIVRIYDAIFEGNGYGRSYYLSKGWDVFKNNPLFGGTTLFEDAMYPHNIFVEVLMSMGIVGFILLGLYFKDLAKFKLKYIKENVYYLPYFLFFVQYLVLVQTSYCIFANIEFWCFSAVIISIILFCYDEKIKSYDSRGNTTGDH</sequence>
<keyword evidence="2 5" id="KW-0812">Transmembrane</keyword>
<feature type="domain" description="O-antigen ligase-related" evidence="6">
    <location>
        <begin position="89"/>
        <end position="215"/>
    </location>
</feature>
<dbReference type="PANTHER" id="PTHR37422">
    <property type="entry name" value="TEICHURONIC ACID BIOSYNTHESIS PROTEIN TUAE"/>
    <property type="match status" value="1"/>
</dbReference>
<feature type="transmembrane region" description="Helical" evidence="5">
    <location>
        <begin position="89"/>
        <end position="117"/>
    </location>
</feature>
<feature type="transmembrane region" description="Helical" evidence="5">
    <location>
        <begin position="199"/>
        <end position="219"/>
    </location>
</feature>
<keyword evidence="4 5" id="KW-0472">Membrane</keyword>
<keyword evidence="7" id="KW-0436">Ligase</keyword>
<reference evidence="7 8" key="1">
    <citation type="submission" date="2022-09" db="EMBL/GenBank/DDBJ databases">
        <title>Chryseobacterium oleae sp.nov., isolated from the inter-root soil of Pyrola calliantha H. Andr. in Tibet.</title>
        <authorList>
            <person name="Li Z."/>
        </authorList>
    </citation>
    <scope>NUCLEOTIDE SEQUENCE [LARGE SCALE GENOMIC DNA]</scope>
    <source>
        <strain evidence="8">pc1-10</strain>
    </source>
</reference>
<evidence type="ECO:0000256" key="1">
    <source>
        <dbReference type="ARBA" id="ARBA00004141"/>
    </source>
</evidence>
<name>A0ABT2J0K1_9FLAO</name>
<evidence type="ECO:0000256" key="2">
    <source>
        <dbReference type="ARBA" id="ARBA00022692"/>
    </source>
</evidence>
<feature type="transmembrane region" description="Helical" evidence="5">
    <location>
        <begin position="20"/>
        <end position="41"/>
    </location>
</feature>
<evidence type="ECO:0000256" key="3">
    <source>
        <dbReference type="ARBA" id="ARBA00022989"/>
    </source>
</evidence>
<evidence type="ECO:0000256" key="4">
    <source>
        <dbReference type="ARBA" id="ARBA00023136"/>
    </source>
</evidence>
<dbReference type="PANTHER" id="PTHR37422:SF17">
    <property type="entry name" value="O-ANTIGEN LIGASE"/>
    <property type="match status" value="1"/>
</dbReference>
<dbReference type="EMBL" id="JAOAMU010000009">
    <property type="protein sequence ID" value="MCT2564646.1"/>
    <property type="molecule type" value="Genomic_DNA"/>
</dbReference>
<comment type="caution">
    <text evidence="7">The sequence shown here is derived from an EMBL/GenBank/DDBJ whole genome shotgun (WGS) entry which is preliminary data.</text>
</comment>
<organism evidence="7 8">
    <name type="scientific">Chryseobacterium herbae</name>
    <dbReference type="NCBI Taxonomy" id="2976476"/>
    <lineage>
        <taxon>Bacteria</taxon>
        <taxon>Pseudomonadati</taxon>
        <taxon>Bacteroidota</taxon>
        <taxon>Flavobacteriia</taxon>
        <taxon>Flavobacteriales</taxon>
        <taxon>Weeksellaceae</taxon>
        <taxon>Chryseobacterium group</taxon>
        <taxon>Chryseobacterium</taxon>
    </lineage>
</organism>
<evidence type="ECO:0000259" key="6">
    <source>
        <dbReference type="Pfam" id="PF04932"/>
    </source>
</evidence>
<dbReference type="InterPro" id="IPR007016">
    <property type="entry name" value="O-antigen_ligase-rel_domated"/>
</dbReference>
<dbReference type="Pfam" id="PF04932">
    <property type="entry name" value="Wzy_C"/>
    <property type="match status" value="1"/>
</dbReference>
<feature type="transmembrane region" description="Helical" evidence="5">
    <location>
        <begin position="53"/>
        <end position="77"/>
    </location>
</feature>
<accession>A0ABT2J0K1</accession>
<keyword evidence="8" id="KW-1185">Reference proteome</keyword>
<dbReference type="GO" id="GO:0016874">
    <property type="term" value="F:ligase activity"/>
    <property type="evidence" value="ECO:0007669"/>
    <property type="project" value="UniProtKB-KW"/>
</dbReference>
<evidence type="ECO:0000313" key="8">
    <source>
        <dbReference type="Proteomes" id="UP001525566"/>
    </source>
</evidence>
<keyword evidence="3 5" id="KW-1133">Transmembrane helix</keyword>
<evidence type="ECO:0000313" key="7">
    <source>
        <dbReference type="EMBL" id="MCT2564646.1"/>
    </source>
</evidence>